<dbReference type="Pfam" id="PF06691">
    <property type="entry name" value="DUF1189"/>
    <property type="match status" value="1"/>
</dbReference>
<evidence type="ECO:0000256" key="1">
    <source>
        <dbReference type="SAM" id="Phobius"/>
    </source>
</evidence>
<protein>
    <recommendedName>
        <fullName evidence="4">DUF1189 domain-containing protein</fullName>
    </recommendedName>
</protein>
<proteinExistence type="predicted"/>
<keyword evidence="1" id="KW-0472">Membrane</keyword>
<keyword evidence="3" id="KW-1185">Reference proteome</keyword>
<dbReference type="EMBL" id="JAUSTZ010000002">
    <property type="protein sequence ID" value="MDQ0224856.1"/>
    <property type="molecule type" value="Genomic_DNA"/>
</dbReference>
<keyword evidence="1" id="KW-1133">Transmembrane helix</keyword>
<feature type="transmembrane region" description="Helical" evidence="1">
    <location>
        <begin position="28"/>
        <end position="48"/>
    </location>
</feature>
<reference evidence="2 3" key="1">
    <citation type="submission" date="2023-07" db="EMBL/GenBank/DDBJ databases">
        <title>Genomic Encyclopedia of Type Strains, Phase IV (KMG-IV): sequencing the most valuable type-strain genomes for metagenomic binning, comparative biology and taxonomic classification.</title>
        <authorList>
            <person name="Goeker M."/>
        </authorList>
    </citation>
    <scope>NUCLEOTIDE SEQUENCE [LARGE SCALE GENOMIC DNA]</scope>
    <source>
        <strain evidence="2 3">DSM 17723</strain>
    </source>
</reference>
<gene>
    <name evidence="2" type="ORF">J2S02_001185</name>
</gene>
<dbReference type="RefSeq" id="WP_307190587.1">
    <property type="nucleotide sequence ID" value="NZ_JAUSTZ010000002.1"/>
</dbReference>
<evidence type="ECO:0000313" key="3">
    <source>
        <dbReference type="Proteomes" id="UP001232245"/>
    </source>
</evidence>
<sequence length="257" mass="29132">MNIFKQLFTSIYSPRTISTFRFQGIGKTILFVFILTLVSTIPSAYYFGTEISNGLKGFHETIKNELPAFSIKDGELSADSDTPLEIRHDDFIIVLDDTGTNGVEELEEMENAIGILKDRFVIAAAGQVQSYEYRLLNMTLTNEDIINFSEGLNQILPIVNTVFIVFMFLFGAFFKFLEVTLLALFGLMFKNSLQRQLNFKQIWIVSAYATTLATAFFFIMDCLQISVPSGFLLNWFVNIIVLFLSLKEIPPTTKALQ</sequence>
<name>A0ABT9YZ16_9BACI</name>
<feature type="transmembrane region" description="Helical" evidence="1">
    <location>
        <begin position="162"/>
        <end position="189"/>
    </location>
</feature>
<dbReference type="InterPro" id="IPR009574">
    <property type="entry name" value="DUF1189"/>
</dbReference>
<feature type="transmembrane region" description="Helical" evidence="1">
    <location>
        <begin position="201"/>
        <end position="219"/>
    </location>
</feature>
<comment type="caution">
    <text evidence="2">The sequence shown here is derived from an EMBL/GenBank/DDBJ whole genome shotgun (WGS) entry which is preliminary data.</text>
</comment>
<feature type="transmembrane region" description="Helical" evidence="1">
    <location>
        <begin position="225"/>
        <end position="246"/>
    </location>
</feature>
<evidence type="ECO:0008006" key="4">
    <source>
        <dbReference type="Google" id="ProtNLM"/>
    </source>
</evidence>
<dbReference type="Proteomes" id="UP001232245">
    <property type="component" value="Unassembled WGS sequence"/>
</dbReference>
<keyword evidence="1" id="KW-0812">Transmembrane</keyword>
<evidence type="ECO:0000313" key="2">
    <source>
        <dbReference type="EMBL" id="MDQ0224856.1"/>
    </source>
</evidence>
<accession>A0ABT9YZ16</accession>
<organism evidence="2 3">
    <name type="scientific">Metabacillus niabensis</name>
    <dbReference type="NCBI Taxonomy" id="324854"/>
    <lineage>
        <taxon>Bacteria</taxon>
        <taxon>Bacillati</taxon>
        <taxon>Bacillota</taxon>
        <taxon>Bacilli</taxon>
        <taxon>Bacillales</taxon>
        <taxon>Bacillaceae</taxon>
        <taxon>Metabacillus</taxon>
    </lineage>
</organism>